<dbReference type="EMBL" id="QHJW02000006">
    <property type="protein sequence ID" value="RRO11415.1"/>
    <property type="molecule type" value="Genomic_DNA"/>
</dbReference>
<keyword evidence="1" id="KW-1133">Transmembrane helix</keyword>
<evidence type="ECO:0000256" key="1">
    <source>
        <dbReference type="SAM" id="Phobius"/>
    </source>
</evidence>
<evidence type="ECO:0000313" key="2">
    <source>
        <dbReference type="EMBL" id="RRO11415.1"/>
    </source>
</evidence>
<feature type="transmembrane region" description="Helical" evidence="1">
    <location>
        <begin position="31"/>
        <end position="52"/>
    </location>
</feature>
<dbReference type="InterPro" id="IPR025325">
    <property type="entry name" value="DUF4231"/>
</dbReference>
<protein>
    <submittedName>
        <fullName evidence="2">DUF4231 domain-containing protein</fullName>
    </submittedName>
</protein>
<gene>
    <name evidence="2" type="ORF">DMB85_003680</name>
</gene>
<sequence length="153" mass="17615">MTHSPERTILLEMVSEKIATIKPKCRNNKRLFQWLTAGSIVFSAAITLTVGIDWPDHAATQKNIALLLGLLLTLINGWMAVFDFKKLWMRQKSTLFGLYLIENELKILNDSDEHKPRVRELFKAYQSVWERDGSEWAHIYSAAGEEPQRSVDI</sequence>
<dbReference type="RefSeq" id="WP_116237627.1">
    <property type="nucleotide sequence ID" value="NZ_QHJW02000006.1"/>
</dbReference>
<proteinExistence type="predicted"/>
<keyword evidence="1" id="KW-0812">Transmembrane</keyword>
<organism evidence="2 3">
    <name type="scientific">Pectobacterium aquaticum</name>
    <dbReference type="NCBI Taxonomy" id="2204145"/>
    <lineage>
        <taxon>Bacteria</taxon>
        <taxon>Pseudomonadati</taxon>
        <taxon>Pseudomonadota</taxon>
        <taxon>Gammaproteobacteria</taxon>
        <taxon>Enterobacterales</taxon>
        <taxon>Pectobacteriaceae</taxon>
        <taxon>Pectobacterium</taxon>
    </lineage>
</organism>
<name>A0A3R8NWL3_9GAMM</name>
<accession>A0A3R8NWL3</accession>
<keyword evidence="3" id="KW-1185">Reference proteome</keyword>
<comment type="caution">
    <text evidence="2">The sequence shown here is derived from an EMBL/GenBank/DDBJ whole genome shotgun (WGS) entry which is preliminary data.</text>
</comment>
<reference evidence="2" key="1">
    <citation type="submission" date="2018-11" db="EMBL/GenBank/DDBJ databases">
        <title>Draft genome sequences of proposed Pectobacterium aquaticum sp. nov. isolated in France from fresh water.</title>
        <authorList>
            <person name="Pedron J."/>
            <person name="Barny M.A."/>
        </authorList>
    </citation>
    <scope>NUCLEOTIDE SEQUENCE [LARGE SCALE GENOMIC DNA]</scope>
    <source>
        <strain evidence="2">A35-S23-M15</strain>
    </source>
</reference>
<dbReference type="NCBIfam" id="NF033634">
    <property type="entry name" value="SLATT_1"/>
    <property type="match status" value="1"/>
</dbReference>
<evidence type="ECO:0000313" key="3">
    <source>
        <dbReference type="Proteomes" id="UP000256817"/>
    </source>
</evidence>
<dbReference type="Pfam" id="PF14015">
    <property type="entry name" value="DUF4231"/>
    <property type="match status" value="1"/>
</dbReference>
<feature type="transmembrane region" description="Helical" evidence="1">
    <location>
        <begin position="64"/>
        <end position="82"/>
    </location>
</feature>
<dbReference type="Proteomes" id="UP000256817">
    <property type="component" value="Unassembled WGS sequence"/>
</dbReference>
<keyword evidence="1" id="KW-0472">Membrane</keyword>